<feature type="transmembrane region" description="Helical" evidence="1">
    <location>
        <begin position="326"/>
        <end position="349"/>
    </location>
</feature>
<feature type="signal peptide" evidence="2">
    <location>
        <begin position="1"/>
        <end position="19"/>
    </location>
</feature>
<reference evidence="5" key="1">
    <citation type="submission" date="2025-08" db="UniProtKB">
        <authorList>
            <consortium name="RefSeq"/>
        </authorList>
    </citation>
    <scope>IDENTIFICATION</scope>
</reference>
<gene>
    <name evidence="5" type="primary">LOC107265724</name>
</gene>
<dbReference type="Proteomes" id="UP000694920">
    <property type="component" value="Unplaced"/>
</dbReference>
<evidence type="ECO:0000256" key="1">
    <source>
        <dbReference type="SAM" id="Phobius"/>
    </source>
</evidence>
<keyword evidence="1" id="KW-0812">Transmembrane</keyword>
<dbReference type="RefSeq" id="XP_015590948.1">
    <property type="nucleotide sequence ID" value="XM_015735462.2"/>
</dbReference>
<evidence type="ECO:0000313" key="5">
    <source>
        <dbReference type="RefSeq" id="XP_015590948.1"/>
    </source>
</evidence>
<keyword evidence="2" id="KW-0732">Signal</keyword>
<organism evidence="4 5">
    <name type="scientific">Cephus cinctus</name>
    <name type="common">Wheat stem sawfly</name>
    <dbReference type="NCBI Taxonomy" id="211228"/>
    <lineage>
        <taxon>Eukaryota</taxon>
        <taxon>Metazoa</taxon>
        <taxon>Ecdysozoa</taxon>
        <taxon>Arthropoda</taxon>
        <taxon>Hexapoda</taxon>
        <taxon>Insecta</taxon>
        <taxon>Pterygota</taxon>
        <taxon>Neoptera</taxon>
        <taxon>Endopterygota</taxon>
        <taxon>Hymenoptera</taxon>
        <taxon>Cephoidea</taxon>
        <taxon>Cephidae</taxon>
        <taxon>Cephus</taxon>
    </lineage>
</organism>
<dbReference type="Pfam" id="PF24576">
    <property type="entry name" value="IR75A_N"/>
    <property type="match status" value="1"/>
</dbReference>
<feature type="chain" id="PRO_5042570620" evidence="2">
    <location>
        <begin position="20"/>
        <end position="413"/>
    </location>
</feature>
<dbReference type="SUPFAM" id="SSF53850">
    <property type="entry name" value="Periplasmic binding protein-like II"/>
    <property type="match status" value="1"/>
</dbReference>
<feature type="domain" description="Ionotropic receptor 75a N-terminal" evidence="3">
    <location>
        <begin position="120"/>
        <end position="206"/>
    </location>
</feature>
<accession>A0AAJ7FGP7</accession>
<dbReference type="AlphaFoldDB" id="A0AAJ7FGP7"/>
<keyword evidence="4" id="KW-1185">Reference proteome</keyword>
<evidence type="ECO:0000259" key="3">
    <source>
        <dbReference type="Pfam" id="PF24576"/>
    </source>
</evidence>
<keyword evidence="1" id="KW-1133">Transmembrane helix</keyword>
<evidence type="ECO:0000256" key="2">
    <source>
        <dbReference type="SAM" id="SignalP"/>
    </source>
</evidence>
<sequence length="413" mass="48029">MKLIIIAMLLFMKIIQLDCFKKEIIQSFANRNKYNCIVFLTAITNEFYAQKTLLELTKSLSSTILIPIIIINLKTERRNLKLTSDIQVCSKPLISIDSENSTDITENDVFFTSPLPGSLWLMFLPENLIVERVFSGIIIPINVEVIITKKNNSGYKFWHMYRPGLESPLIMRYYGNWTLSNSLMVPHRYLLWQKVTLNGITLRAATFKSDPFVNVSFRINHKYLMLTWLILENCLNFTTKYVPCIDNKWGDFKTNGNVTKGTGVIGMLIRKEADVSLLGFSLTSKRIRVIAYNIVLTQTRFQVYIKRDQNESKHWIRWWFSPLTTNSWYCVICNVLLIIAVLQLFSFVIKRFRIVCQQYPLDAFFQILTIIFQQGINNIINYLMNISYKKGYPGDAPKQGIFLICAELLKIHT</sequence>
<dbReference type="Gene3D" id="3.40.190.10">
    <property type="entry name" value="Periplasmic binding protein-like II"/>
    <property type="match status" value="1"/>
</dbReference>
<keyword evidence="1" id="KW-0472">Membrane</keyword>
<dbReference type="KEGG" id="ccin:107265724"/>
<protein>
    <submittedName>
        <fullName evidence="5">Uncharacterized protein LOC107265724</fullName>
    </submittedName>
</protein>
<proteinExistence type="predicted"/>
<dbReference type="GeneID" id="107265724"/>
<evidence type="ECO:0000313" key="4">
    <source>
        <dbReference type="Proteomes" id="UP000694920"/>
    </source>
</evidence>
<name>A0AAJ7FGP7_CEPCN</name>
<dbReference type="InterPro" id="IPR057074">
    <property type="entry name" value="IR75A_N"/>
</dbReference>